<dbReference type="PANTHER" id="PTHR24369:SF210">
    <property type="entry name" value="CHAOPTIN-RELATED"/>
    <property type="match status" value="1"/>
</dbReference>
<evidence type="ECO:0000313" key="6">
    <source>
        <dbReference type="Proteomes" id="UP000324832"/>
    </source>
</evidence>
<accession>A0A5E4R2K8</accession>
<evidence type="ECO:0000256" key="4">
    <source>
        <dbReference type="SAM" id="SignalP"/>
    </source>
</evidence>
<evidence type="ECO:0000256" key="2">
    <source>
        <dbReference type="ARBA" id="ARBA00022729"/>
    </source>
</evidence>
<gene>
    <name evidence="5" type="ORF">LSINAPIS_LOCUS14575</name>
</gene>
<dbReference type="InterPro" id="IPR032675">
    <property type="entry name" value="LRR_dom_sf"/>
</dbReference>
<keyword evidence="2 4" id="KW-0732">Signal</keyword>
<dbReference type="InterPro" id="IPR050541">
    <property type="entry name" value="LRR_TM_domain-containing"/>
</dbReference>
<feature type="signal peptide" evidence="4">
    <location>
        <begin position="1"/>
        <end position="21"/>
    </location>
</feature>
<dbReference type="PROSITE" id="PS51450">
    <property type="entry name" value="LRR"/>
    <property type="match status" value="4"/>
</dbReference>
<dbReference type="InterPro" id="IPR001611">
    <property type="entry name" value="Leu-rich_rpt"/>
</dbReference>
<dbReference type="SMART" id="SM00369">
    <property type="entry name" value="LRR_TYP"/>
    <property type="match status" value="7"/>
</dbReference>
<dbReference type="SUPFAM" id="SSF52058">
    <property type="entry name" value="L domain-like"/>
    <property type="match status" value="1"/>
</dbReference>
<proteinExistence type="predicted"/>
<feature type="chain" id="PRO_5022697199" description="LRRCT domain-containing protein" evidence="4">
    <location>
        <begin position="22"/>
        <end position="585"/>
    </location>
</feature>
<dbReference type="InterPro" id="IPR003591">
    <property type="entry name" value="Leu-rich_rpt_typical-subtyp"/>
</dbReference>
<keyword evidence="1" id="KW-0433">Leucine-rich repeat</keyword>
<dbReference type="Gene3D" id="3.80.10.10">
    <property type="entry name" value="Ribonuclease Inhibitor"/>
    <property type="match status" value="2"/>
</dbReference>
<name>A0A5E4R2K8_9NEOP</name>
<evidence type="ECO:0000313" key="5">
    <source>
        <dbReference type="EMBL" id="VVD04927.1"/>
    </source>
</evidence>
<protein>
    <recommendedName>
        <fullName evidence="7">LRRCT domain-containing protein</fullName>
    </recommendedName>
</protein>
<organism evidence="5 6">
    <name type="scientific">Leptidea sinapis</name>
    <dbReference type="NCBI Taxonomy" id="189913"/>
    <lineage>
        <taxon>Eukaryota</taxon>
        <taxon>Metazoa</taxon>
        <taxon>Ecdysozoa</taxon>
        <taxon>Arthropoda</taxon>
        <taxon>Hexapoda</taxon>
        <taxon>Insecta</taxon>
        <taxon>Pterygota</taxon>
        <taxon>Neoptera</taxon>
        <taxon>Endopterygota</taxon>
        <taxon>Lepidoptera</taxon>
        <taxon>Glossata</taxon>
        <taxon>Ditrysia</taxon>
        <taxon>Papilionoidea</taxon>
        <taxon>Pieridae</taxon>
        <taxon>Dismorphiinae</taxon>
        <taxon>Leptidea</taxon>
    </lineage>
</organism>
<dbReference type="AlphaFoldDB" id="A0A5E4R2K8"/>
<dbReference type="GO" id="GO:0005886">
    <property type="term" value="C:plasma membrane"/>
    <property type="evidence" value="ECO:0007669"/>
    <property type="project" value="TreeGrafter"/>
</dbReference>
<reference evidence="5 6" key="1">
    <citation type="submission" date="2017-07" db="EMBL/GenBank/DDBJ databases">
        <authorList>
            <person name="Talla V."/>
            <person name="Backstrom N."/>
        </authorList>
    </citation>
    <scope>NUCLEOTIDE SEQUENCE [LARGE SCALE GENOMIC DNA]</scope>
</reference>
<dbReference type="SMART" id="SM00365">
    <property type="entry name" value="LRR_SD22"/>
    <property type="match status" value="4"/>
</dbReference>
<dbReference type="InterPro" id="IPR026906">
    <property type="entry name" value="LRR_5"/>
</dbReference>
<evidence type="ECO:0000256" key="3">
    <source>
        <dbReference type="ARBA" id="ARBA00022737"/>
    </source>
</evidence>
<dbReference type="Pfam" id="PF13855">
    <property type="entry name" value="LRR_8"/>
    <property type="match status" value="2"/>
</dbReference>
<evidence type="ECO:0008006" key="7">
    <source>
        <dbReference type="Google" id="ProtNLM"/>
    </source>
</evidence>
<keyword evidence="3" id="KW-0677">Repeat</keyword>
<dbReference type="Pfam" id="PF13306">
    <property type="entry name" value="LRR_5"/>
    <property type="match status" value="1"/>
</dbReference>
<sequence length="585" mass="66252">MSWQILALTCTILILHSNTEGIPHHEKREAPSDLCKQVFNATNKVQCFCTKDTHEPKTIRSADCYPTINDVAPDDPIWSTFEDLKNLHKLTFANTRGIVLKYIPKRALEHTKYLLKLEMKYGNIETIESFDFANLTFIEEITLRDNQIKVLKKNAFAHHRDLVTLGLDTNVIVEINRDVFIDLPSLEKLYLTSNKITTIHDRAFIHLTNLKELEIDRNILFSLNSETFSGLNKLEKLDLSSNSLEVIGDNTFLPLSNLKSLNLDGNKIEMLDEKAFHGLPKLQSLSLAHNSIKDLGNDKLFIGLKSLMVLNLKSNQISNLKPEVMEPLLGNLAKNISSLDVEDNMFPCDCRLDWFLYLMNTTSSHHLSLGIENLKCIPSNEIRDKWTKTVEAEKNAPETEDNAPSNDYEYYDDTQLNGKLFYIDMRFLLNCTANFDNLLKSEPVTNKPIITKQKETSVTSTTKLVTITTTLTNTDKVTKNPLNANAEPTTKHPETLIDNNSVSNIKKSDLYTTSKLSTVSAKPMANNLFDDHDMASDEGKPDKIKAHRSIQDDVNEFVEERKNIGSKNIGCITMYIAALSIKLVI</sequence>
<evidence type="ECO:0000256" key="1">
    <source>
        <dbReference type="ARBA" id="ARBA00022614"/>
    </source>
</evidence>
<keyword evidence="6" id="KW-1185">Reference proteome</keyword>
<dbReference type="PANTHER" id="PTHR24369">
    <property type="entry name" value="ANTIGEN BSP, PUTATIVE-RELATED"/>
    <property type="match status" value="1"/>
</dbReference>
<dbReference type="EMBL" id="FZQP02006914">
    <property type="protein sequence ID" value="VVD04927.1"/>
    <property type="molecule type" value="Genomic_DNA"/>
</dbReference>
<dbReference type="Proteomes" id="UP000324832">
    <property type="component" value="Unassembled WGS sequence"/>
</dbReference>